<keyword evidence="1" id="KW-0812">Transmembrane</keyword>
<comment type="caution">
    <text evidence="3">The sequence shown here is derived from an EMBL/GenBank/DDBJ whole genome shotgun (WGS) entry which is preliminary data.</text>
</comment>
<evidence type="ECO:0000313" key="3">
    <source>
        <dbReference type="EMBL" id="PNY82606.1"/>
    </source>
</evidence>
<protein>
    <submittedName>
        <fullName evidence="3">DUF2167 domain-containing protein</fullName>
    </submittedName>
</protein>
<proteinExistence type="predicted"/>
<keyword evidence="1" id="KW-1133">Transmembrane helix</keyword>
<dbReference type="EMBL" id="PPPD01000001">
    <property type="protein sequence ID" value="PNY82606.1"/>
    <property type="molecule type" value="Genomic_DNA"/>
</dbReference>
<organism evidence="3 4">
    <name type="scientific">Deinococcus koreensis</name>
    <dbReference type="NCBI Taxonomy" id="2054903"/>
    <lineage>
        <taxon>Bacteria</taxon>
        <taxon>Thermotogati</taxon>
        <taxon>Deinococcota</taxon>
        <taxon>Deinococci</taxon>
        <taxon>Deinococcales</taxon>
        <taxon>Deinococcaceae</taxon>
        <taxon>Deinococcus</taxon>
    </lineage>
</organism>
<dbReference type="Proteomes" id="UP000236379">
    <property type="component" value="Unassembled WGS sequence"/>
</dbReference>
<evidence type="ECO:0000256" key="1">
    <source>
        <dbReference type="SAM" id="Phobius"/>
    </source>
</evidence>
<keyword evidence="4" id="KW-1185">Reference proteome</keyword>
<feature type="chain" id="PRO_5014365884" evidence="2">
    <location>
        <begin position="24"/>
        <end position="289"/>
    </location>
</feature>
<keyword evidence="2" id="KW-0732">Signal</keyword>
<dbReference type="InterPro" id="IPR018682">
    <property type="entry name" value="DUF2167_membr"/>
</dbReference>
<sequence>MKPYLILASALALGWAGATPQQAPSSSSALTYRSGTISLLGGKATLTTGTTLRYLDAQGARRVITELWGNPPGSADDVLGMIVPAGIDPDTERGWGVVLTESLDGHVKDDDAAKTDYAKMLRDLQRSTGSDNSEREKAGYGTIDLIGWADSPRYDAATHKMYWAKELAFHDKGESQAPSEHTLNYAVRVLGRDSVLELNAVAGMAQLAQVRRDMGGVLQQVSFTPGHRYEDYRAGTDKLATYGVAALVGGVVAKKAGLLAVGLLLLKKGWIVLLALMGGLGRLFRRREA</sequence>
<feature type="signal peptide" evidence="2">
    <location>
        <begin position="1"/>
        <end position="23"/>
    </location>
</feature>
<evidence type="ECO:0000313" key="4">
    <source>
        <dbReference type="Proteomes" id="UP000236379"/>
    </source>
</evidence>
<dbReference type="RefSeq" id="WP_103313038.1">
    <property type="nucleotide sequence ID" value="NZ_PPPD01000001.1"/>
</dbReference>
<evidence type="ECO:0000256" key="2">
    <source>
        <dbReference type="SAM" id="SignalP"/>
    </source>
</evidence>
<keyword evidence="1" id="KW-0472">Membrane</keyword>
<gene>
    <name evidence="3" type="ORF">CVO96_15725</name>
</gene>
<name>A0A2K3V1D9_9DEIO</name>
<accession>A0A2K3V1D9</accession>
<dbReference type="Pfam" id="PF09935">
    <property type="entry name" value="DUF2167"/>
    <property type="match status" value="1"/>
</dbReference>
<feature type="transmembrane region" description="Helical" evidence="1">
    <location>
        <begin position="256"/>
        <end position="277"/>
    </location>
</feature>
<dbReference type="AlphaFoldDB" id="A0A2K3V1D9"/>
<dbReference type="OrthoDB" id="196355at2"/>
<reference evidence="3 4" key="1">
    <citation type="submission" date="2018-01" db="EMBL/GenBank/DDBJ databases">
        <title>Deinococcus koreensis sp. nov., a radiation-resistant bacterium isolated from river water.</title>
        <authorList>
            <person name="Choi A."/>
        </authorList>
    </citation>
    <scope>NUCLEOTIDE SEQUENCE [LARGE SCALE GENOMIC DNA]</scope>
    <source>
        <strain evidence="3 4">SJW1-2</strain>
    </source>
</reference>